<reference evidence="2" key="1">
    <citation type="submission" date="2018-05" db="EMBL/GenBank/DDBJ databases">
        <authorList>
            <person name="Lanie J.A."/>
            <person name="Ng W.-L."/>
            <person name="Kazmierczak K.M."/>
            <person name="Andrzejewski T.M."/>
            <person name="Davidsen T.M."/>
            <person name="Wayne K.J."/>
            <person name="Tettelin H."/>
            <person name="Glass J.I."/>
            <person name="Rusch D."/>
            <person name="Podicherti R."/>
            <person name="Tsui H.-C.T."/>
            <person name="Winkler M.E."/>
        </authorList>
    </citation>
    <scope>NUCLEOTIDE SEQUENCE</scope>
</reference>
<name>A0A382I590_9ZZZZ</name>
<keyword evidence="1" id="KW-0812">Transmembrane</keyword>
<keyword evidence="1" id="KW-1133">Transmembrane helix</keyword>
<sequence length="91" mass="10449">MNMKRKIQIPSLYNYVGVVVALILSWWIKIELDQGQSEALYLSLWIGIFFGVVLQRSRFCFYCISRDFIEKQNAKGLLGIVVSLIIGTIGY</sequence>
<evidence type="ECO:0000256" key="1">
    <source>
        <dbReference type="SAM" id="Phobius"/>
    </source>
</evidence>
<proteinExistence type="predicted"/>
<evidence type="ECO:0000313" key="2">
    <source>
        <dbReference type="EMBL" id="SVB94786.1"/>
    </source>
</evidence>
<feature type="transmembrane region" description="Helical" evidence="1">
    <location>
        <begin position="73"/>
        <end position="90"/>
    </location>
</feature>
<accession>A0A382I590</accession>
<dbReference type="EMBL" id="UINC01065289">
    <property type="protein sequence ID" value="SVB94786.1"/>
    <property type="molecule type" value="Genomic_DNA"/>
</dbReference>
<feature type="transmembrane region" description="Helical" evidence="1">
    <location>
        <begin position="40"/>
        <end position="61"/>
    </location>
</feature>
<keyword evidence="1" id="KW-0472">Membrane</keyword>
<feature type="transmembrane region" description="Helical" evidence="1">
    <location>
        <begin position="12"/>
        <end position="28"/>
    </location>
</feature>
<feature type="non-terminal residue" evidence="2">
    <location>
        <position position="91"/>
    </location>
</feature>
<protein>
    <submittedName>
        <fullName evidence="2">Uncharacterized protein</fullName>
    </submittedName>
</protein>
<organism evidence="2">
    <name type="scientific">marine metagenome</name>
    <dbReference type="NCBI Taxonomy" id="408172"/>
    <lineage>
        <taxon>unclassified sequences</taxon>
        <taxon>metagenomes</taxon>
        <taxon>ecological metagenomes</taxon>
    </lineage>
</organism>
<gene>
    <name evidence="2" type="ORF">METZ01_LOCUS247640</name>
</gene>
<dbReference type="AlphaFoldDB" id="A0A382I590"/>